<dbReference type="GeneID" id="19046023"/>
<dbReference type="OMA" id="RCNHVKA"/>
<reference evidence="2" key="2">
    <citation type="submission" date="2024-10" db="UniProtKB">
        <authorList>
            <consortium name="EnsemblProtists"/>
        </authorList>
    </citation>
    <scope>IDENTIFICATION</scope>
</reference>
<dbReference type="RefSeq" id="XP_005770451.1">
    <property type="nucleotide sequence ID" value="XM_005770394.1"/>
</dbReference>
<feature type="domain" description="HNH nuclease" evidence="1">
    <location>
        <begin position="69"/>
        <end position="118"/>
    </location>
</feature>
<keyword evidence="3" id="KW-1185">Reference proteome</keyword>
<dbReference type="Proteomes" id="UP000013827">
    <property type="component" value="Unassembled WGS sequence"/>
</dbReference>
<dbReference type="KEGG" id="ehx:EMIHUDRAFT_49190"/>
<dbReference type="HOGENOM" id="CLU_099824_2_0_1"/>
<dbReference type="AlphaFoldDB" id="A0A0D3I5V8"/>
<evidence type="ECO:0000313" key="2">
    <source>
        <dbReference type="EnsemblProtists" id="EOD06643"/>
    </source>
</evidence>
<organism evidence="2 3">
    <name type="scientific">Emiliania huxleyi (strain CCMP1516)</name>
    <dbReference type="NCBI Taxonomy" id="280463"/>
    <lineage>
        <taxon>Eukaryota</taxon>
        <taxon>Haptista</taxon>
        <taxon>Haptophyta</taxon>
        <taxon>Prymnesiophyceae</taxon>
        <taxon>Isochrysidales</taxon>
        <taxon>Noelaerhabdaceae</taxon>
        <taxon>Emiliania</taxon>
    </lineage>
</organism>
<dbReference type="InterPro" id="IPR002711">
    <property type="entry name" value="HNH"/>
</dbReference>
<accession>A0A0D3I5V8</accession>
<dbReference type="InterPro" id="IPR003615">
    <property type="entry name" value="HNH_nuc"/>
</dbReference>
<dbReference type="PANTHER" id="PTHR33877:SF2">
    <property type="entry name" value="OS07G0170200 PROTEIN"/>
    <property type="match status" value="1"/>
</dbReference>
<dbReference type="EnsemblProtists" id="EOD06643">
    <property type="protein sequence ID" value="EOD06643"/>
    <property type="gene ID" value="EMIHUDRAFT_49190"/>
</dbReference>
<dbReference type="InterPro" id="IPR052892">
    <property type="entry name" value="NA-targeting_endonuclease"/>
</dbReference>
<dbReference type="GO" id="GO:0008270">
    <property type="term" value="F:zinc ion binding"/>
    <property type="evidence" value="ECO:0007669"/>
    <property type="project" value="InterPro"/>
</dbReference>
<dbReference type="STRING" id="2903.R1C752"/>
<dbReference type="GeneID" id="17252792"/>
<dbReference type="PaxDb" id="2903-EOD06643"/>
<dbReference type="GO" id="GO:0004519">
    <property type="term" value="F:endonuclease activity"/>
    <property type="evidence" value="ECO:0007669"/>
    <property type="project" value="InterPro"/>
</dbReference>
<dbReference type="Gene3D" id="1.10.30.50">
    <property type="match status" value="1"/>
</dbReference>
<dbReference type="eggNOG" id="ENOG502QQI3">
    <property type="taxonomic scope" value="Eukaryota"/>
</dbReference>
<dbReference type="Pfam" id="PF01844">
    <property type="entry name" value="HNH"/>
    <property type="match status" value="1"/>
</dbReference>
<dbReference type="CDD" id="cd00085">
    <property type="entry name" value="HNHc"/>
    <property type="match status" value="1"/>
</dbReference>
<dbReference type="GO" id="GO:0003676">
    <property type="term" value="F:nucleic acid binding"/>
    <property type="evidence" value="ECO:0007669"/>
    <property type="project" value="InterPro"/>
</dbReference>
<reference evidence="3" key="1">
    <citation type="journal article" date="2013" name="Nature">
        <title>Pan genome of the phytoplankton Emiliania underpins its global distribution.</title>
        <authorList>
            <person name="Read B.A."/>
            <person name="Kegel J."/>
            <person name="Klute M.J."/>
            <person name="Kuo A."/>
            <person name="Lefebvre S.C."/>
            <person name="Maumus F."/>
            <person name="Mayer C."/>
            <person name="Miller J."/>
            <person name="Monier A."/>
            <person name="Salamov A."/>
            <person name="Young J."/>
            <person name="Aguilar M."/>
            <person name="Claverie J.M."/>
            <person name="Frickenhaus S."/>
            <person name="Gonzalez K."/>
            <person name="Herman E.K."/>
            <person name="Lin Y.C."/>
            <person name="Napier J."/>
            <person name="Ogata H."/>
            <person name="Sarno A.F."/>
            <person name="Shmutz J."/>
            <person name="Schroeder D."/>
            <person name="de Vargas C."/>
            <person name="Verret F."/>
            <person name="von Dassow P."/>
            <person name="Valentin K."/>
            <person name="Van de Peer Y."/>
            <person name="Wheeler G."/>
            <person name="Dacks J.B."/>
            <person name="Delwiche C.F."/>
            <person name="Dyhrman S.T."/>
            <person name="Glockner G."/>
            <person name="John U."/>
            <person name="Richards T."/>
            <person name="Worden A.Z."/>
            <person name="Zhang X."/>
            <person name="Grigoriev I.V."/>
            <person name="Allen A.E."/>
            <person name="Bidle K."/>
            <person name="Borodovsky M."/>
            <person name="Bowler C."/>
            <person name="Brownlee C."/>
            <person name="Cock J.M."/>
            <person name="Elias M."/>
            <person name="Gladyshev V.N."/>
            <person name="Groth M."/>
            <person name="Guda C."/>
            <person name="Hadaegh A."/>
            <person name="Iglesias-Rodriguez M.D."/>
            <person name="Jenkins J."/>
            <person name="Jones B.M."/>
            <person name="Lawson T."/>
            <person name="Leese F."/>
            <person name="Lindquist E."/>
            <person name="Lobanov A."/>
            <person name="Lomsadze A."/>
            <person name="Malik S.B."/>
            <person name="Marsh M.E."/>
            <person name="Mackinder L."/>
            <person name="Mock T."/>
            <person name="Mueller-Roeber B."/>
            <person name="Pagarete A."/>
            <person name="Parker M."/>
            <person name="Probert I."/>
            <person name="Quesneville H."/>
            <person name="Raines C."/>
            <person name="Rensing S.A."/>
            <person name="Riano-Pachon D.M."/>
            <person name="Richier S."/>
            <person name="Rokitta S."/>
            <person name="Shiraiwa Y."/>
            <person name="Soanes D.M."/>
            <person name="van der Giezen M."/>
            <person name="Wahlund T.M."/>
            <person name="Williams B."/>
            <person name="Wilson W."/>
            <person name="Wolfe G."/>
            <person name="Wurch L.L."/>
        </authorList>
    </citation>
    <scope>NUCLEOTIDE SEQUENCE</scope>
</reference>
<proteinExistence type="predicted"/>
<dbReference type="RefSeq" id="XP_005759072.1">
    <property type="nucleotide sequence ID" value="XM_005759015.1"/>
</dbReference>
<evidence type="ECO:0000259" key="1">
    <source>
        <dbReference type="SMART" id="SM00507"/>
    </source>
</evidence>
<dbReference type="SMART" id="SM00507">
    <property type="entry name" value="HNHc"/>
    <property type="match status" value="1"/>
</dbReference>
<dbReference type="EnsemblProtists" id="EOD18022">
    <property type="protein sequence ID" value="EOD18022"/>
    <property type="gene ID" value="EMIHUDRAFT_57862"/>
</dbReference>
<sequence>RTLVLNADYSPLSACHPVRGALLLRENKAHEVESTDILLFSEKLSLRAPAVIVLTQYQSIGKPRRTGNSTRPRILQRDACVCQYCGGVARTVDHVIPKSDGGRDTWTNMVACCAKCNARKGALSLKQSGMRLLREPLEP</sequence>
<protein>
    <recommendedName>
        <fullName evidence="1">HNH nuclease domain-containing protein</fullName>
    </recommendedName>
</protein>
<dbReference type="PANTHER" id="PTHR33877">
    <property type="entry name" value="SLL1193 PROTEIN"/>
    <property type="match status" value="1"/>
</dbReference>
<dbReference type="KEGG" id="ehx:EMIHUDRAFT_57862"/>
<name>A0A0D3I5V8_EMIH1</name>
<evidence type="ECO:0000313" key="3">
    <source>
        <dbReference type="Proteomes" id="UP000013827"/>
    </source>
</evidence>